<feature type="compositionally biased region" description="Polar residues" evidence="1">
    <location>
        <begin position="232"/>
        <end position="242"/>
    </location>
</feature>
<feature type="region of interest" description="Disordered" evidence="1">
    <location>
        <begin position="332"/>
        <end position="353"/>
    </location>
</feature>
<evidence type="ECO:0000256" key="1">
    <source>
        <dbReference type="SAM" id="MobiDB-lite"/>
    </source>
</evidence>
<reference evidence="2" key="1">
    <citation type="journal article" date="2022" name="bioRxiv">
        <title>Sequencing and chromosome-scale assembly of the giantPleurodeles waltlgenome.</title>
        <authorList>
            <person name="Brown T."/>
            <person name="Elewa A."/>
            <person name="Iarovenko S."/>
            <person name="Subramanian E."/>
            <person name="Araus A.J."/>
            <person name="Petzold A."/>
            <person name="Susuki M."/>
            <person name="Suzuki K.-i.T."/>
            <person name="Hayashi T."/>
            <person name="Toyoda A."/>
            <person name="Oliveira C."/>
            <person name="Osipova E."/>
            <person name="Leigh N.D."/>
            <person name="Simon A."/>
            <person name="Yun M.H."/>
        </authorList>
    </citation>
    <scope>NUCLEOTIDE SEQUENCE</scope>
    <source>
        <strain evidence="2">20211129_DDA</strain>
        <tissue evidence="2">Liver</tissue>
    </source>
</reference>
<dbReference type="Proteomes" id="UP001066276">
    <property type="component" value="Chromosome 9"/>
</dbReference>
<feature type="region of interest" description="Disordered" evidence="1">
    <location>
        <begin position="232"/>
        <end position="252"/>
    </location>
</feature>
<accession>A0AAV7MXI0</accession>
<sequence length="424" mass="46486">MRPLHREEVQQSLNIISSKKRFTLAPCAPSGTLTILILFCLAQPSWSSSLATIVACCAVRVRTYSSKLLEVDLSVCMSDSAEDILAAIFCKSACSRETSAITVSNLGSRADLRSEIAATIAPSEGSDAPSPAESSPEEVEACLAIAWLSILFDCWWPWGLGFTMIYGKAGRLFASVCLLCLSNSHEPPSLLSYFEVSPLWRPQSIVHPTTGPFVTDCSFHGVPSQDLWTPSLDHSSTANSAHQWHPDEGVQAHHPPPSLLVLLSARPRWSPRSLPAARTLRLSRRPLQLLYSFQAATRSLPNPGVRPSPFEVSFAYHGTLLFSLLASHSRGLDTQQSPLPPYQGEPPPRASHGYPWSEDQRLLCRSPPLRQRHRLPLRIAPGARCTSSLGGAFQAVFEPPRGHGQQSRAQRFEPFVVRQDVTGL</sequence>
<protein>
    <submittedName>
        <fullName evidence="2">Uncharacterized protein</fullName>
    </submittedName>
</protein>
<gene>
    <name evidence="2" type="ORF">NDU88_004084</name>
</gene>
<comment type="caution">
    <text evidence="2">The sequence shown here is derived from an EMBL/GenBank/DDBJ whole genome shotgun (WGS) entry which is preliminary data.</text>
</comment>
<proteinExistence type="predicted"/>
<dbReference type="AlphaFoldDB" id="A0AAV7MXI0"/>
<name>A0AAV7MXI0_PLEWA</name>
<organism evidence="2 3">
    <name type="scientific">Pleurodeles waltl</name>
    <name type="common">Iberian ribbed newt</name>
    <dbReference type="NCBI Taxonomy" id="8319"/>
    <lineage>
        <taxon>Eukaryota</taxon>
        <taxon>Metazoa</taxon>
        <taxon>Chordata</taxon>
        <taxon>Craniata</taxon>
        <taxon>Vertebrata</taxon>
        <taxon>Euteleostomi</taxon>
        <taxon>Amphibia</taxon>
        <taxon>Batrachia</taxon>
        <taxon>Caudata</taxon>
        <taxon>Salamandroidea</taxon>
        <taxon>Salamandridae</taxon>
        <taxon>Pleurodelinae</taxon>
        <taxon>Pleurodeles</taxon>
    </lineage>
</organism>
<dbReference type="EMBL" id="JANPWB010000013">
    <property type="protein sequence ID" value="KAJ1106683.1"/>
    <property type="molecule type" value="Genomic_DNA"/>
</dbReference>
<evidence type="ECO:0000313" key="3">
    <source>
        <dbReference type="Proteomes" id="UP001066276"/>
    </source>
</evidence>
<evidence type="ECO:0000313" key="2">
    <source>
        <dbReference type="EMBL" id="KAJ1106683.1"/>
    </source>
</evidence>
<keyword evidence="3" id="KW-1185">Reference proteome</keyword>
<feature type="compositionally biased region" description="Pro residues" evidence="1">
    <location>
        <begin position="338"/>
        <end position="349"/>
    </location>
</feature>